<comment type="caution">
    <text evidence="2">The sequence shown here is derived from an EMBL/GenBank/DDBJ whole genome shotgun (WGS) entry which is preliminary data.</text>
</comment>
<reference evidence="2" key="1">
    <citation type="submission" date="2021-06" db="EMBL/GenBank/DDBJ databases">
        <authorList>
            <person name="Hodson N. C."/>
            <person name="Mongue J. A."/>
            <person name="Jaron S. K."/>
        </authorList>
    </citation>
    <scope>NUCLEOTIDE SEQUENCE</scope>
</reference>
<sequence length="40" mass="4753">MKRDIVSKFWIFLYVNLWYVPLFAFLLGIKISLISMLADS</sequence>
<feature type="non-terminal residue" evidence="2">
    <location>
        <position position="40"/>
    </location>
</feature>
<evidence type="ECO:0000313" key="2">
    <source>
        <dbReference type="EMBL" id="CAG7716601.1"/>
    </source>
</evidence>
<evidence type="ECO:0000256" key="1">
    <source>
        <dbReference type="SAM" id="Phobius"/>
    </source>
</evidence>
<keyword evidence="1" id="KW-0812">Transmembrane</keyword>
<protein>
    <submittedName>
        <fullName evidence="2">Uncharacterized protein</fullName>
    </submittedName>
</protein>
<proteinExistence type="predicted"/>
<organism evidence="2 3">
    <name type="scientific">Allacma fusca</name>
    <dbReference type="NCBI Taxonomy" id="39272"/>
    <lineage>
        <taxon>Eukaryota</taxon>
        <taxon>Metazoa</taxon>
        <taxon>Ecdysozoa</taxon>
        <taxon>Arthropoda</taxon>
        <taxon>Hexapoda</taxon>
        <taxon>Collembola</taxon>
        <taxon>Symphypleona</taxon>
        <taxon>Sminthuridae</taxon>
        <taxon>Allacma</taxon>
    </lineage>
</organism>
<dbReference type="Proteomes" id="UP000708208">
    <property type="component" value="Unassembled WGS sequence"/>
</dbReference>
<feature type="transmembrane region" description="Helical" evidence="1">
    <location>
        <begin position="12"/>
        <end position="38"/>
    </location>
</feature>
<evidence type="ECO:0000313" key="3">
    <source>
        <dbReference type="Proteomes" id="UP000708208"/>
    </source>
</evidence>
<keyword evidence="3" id="KW-1185">Reference proteome</keyword>
<keyword evidence="1" id="KW-1133">Transmembrane helix</keyword>
<keyword evidence="1" id="KW-0472">Membrane</keyword>
<gene>
    <name evidence="2" type="ORF">AFUS01_LOCUS6100</name>
</gene>
<dbReference type="AlphaFoldDB" id="A0A8J2J9X4"/>
<dbReference type="EMBL" id="CAJVCH010039673">
    <property type="protein sequence ID" value="CAG7716601.1"/>
    <property type="molecule type" value="Genomic_DNA"/>
</dbReference>
<accession>A0A8J2J9X4</accession>
<name>A0A8J2J9X4_9HEXA</name>